<dbReference type="AlphaFoldDB" id="A0A1R0H279"/>
<evidence type="ECO:0000256" key="1">
    <source>
        <dbReference type="ARBA" id="ARBA00004141"/>
    </source>
</evidence>
<dbReference type="InterPro" id="IPR018490">
    <property type="entry name" value="cNMP-bd_dom_sf"/>
</dbReference>
<feature type="transmembrane region" description="Helical" evidence="6">
    <location>
        <begin position="718"/>
        <end position="738"/>
    </location>
</feature>
<keyword evidence="2 6" id="KW-0812">Transmembrane</keyword>
<comment type="subcellular location">
    <subcellularLocation>
        <location evidence="1">Membrane</location>
        <topology evidence="1">Multi-pass membrane protein</topology>
    </subcellularLocation>
</comment>
<feature type="transmembrane region" description="Helical" evidence="6">
    <location>
        <begin position="316"/>
        <end position="340"/>
    </location>
</feature>
<dbReference type="InterPro" id="IPR000595">
    <property type="entry name" value="cNMP-bd_dom"/>
</dbReference>
<evidence type="ECO:0000256" key="3">
    <source>
        <dbReference type="ARBA" id="ARBA00022989"/>
    </source>
</evidence>
<feature type="transmembrane region" description="Helical" evidence="6">
    <location>
        <begin position="477"/>
        <end position="498"/>
    </location>
</feature>
<dbReference type="Pfam" id="PF00916">
    <property type="entry name" value="Sulfate_transp"/>
    <property type="match status" value="1"/>
</dbReference>
<evidence type="ECO:0008006" key="11">
    <source>
        <dbReference type="Google" id="ProtNLM"/>
    </source>
</evidence>
<dbReference type="GO" id="GO:0016020">
    <property type="term" value="C:membrane"/>
    <property type="evidence" value="ECO:0007669"/>
    <property type="project" value="UniProtKB-SubCell"/>
</dbReference>
<dbReference type="PANTHER" id="PTHR43310:SF4">
    <property type="entry name" value="AFR304WP"/>
    <property type="match status" value="1"/>
</dbReference>
<dbReference type="InterPro" id="IPR011547">
    <property type="entry name" value="SLC26A/SulP_dom"/>
</dbReference>
<feature type="transmembrane region" description="Helical" evidence="6">
    <location>
        <begin position="394"/>
        <end position="411"/>
    </location>
</feature>
<dbReference type="InterPro" id="IPR014710">
    <property type="entry name" value="RmlC-like_jellyroll"/>
</dbReference>
<feature type="transmembrane region" description="Helical" evidence="6">
    <location>
        <begin position="630"/>
        <end position="651"/>
    </location>
</feature>
<dbReference type="Pfam" id="PF01740">
    <property type="entry name" value="STAS"/>
    <property type="match status" value="1"/>
</dbReference>
<evidence type="ECO:0000259" key="7">
    <source>
        <dbReference type="PROSITE" id="PS50042"/>
    </source>
</evidence>
<dbReference type="OrthoDB" id="409725at2759"/>
<dbReference type="SUPFAM" id="SSF51206">
    <property type="entry name" value="cAMP-binding domain-like"/>
    <property type="match status" value="1"/>
</dbReference>
<keyword evidence="4 6" id="KW-0472">Membrane</keyword>
<feature type="compositionally biased region" description="Low complexity" evidence="5">
    <location>
        <begin position="158"/>
        <end position="170"/>
    </location>
</feature>
<feature type="region of interest" description="Disordered" evidence="5">
    <location>
        <begin position="151"/>
        <end position="176"/>
    </location>
</feature>
<feature type="domain" description="STAS" evidence="8">
    <location>
        <begin position="683"/>
        <end position="810"/>
    </location>
</feature>
<dbReference type="InterPro" id="IPR036513">
    <property type="entry name" value="STAS_dom_sf"/>
</dbReference>
<dbReference type="CDD" id="cd00038">
    <property type="entry name" value="CAP_ED"/>
    <property type="match status" value="1"/>
</dbReference>
<feature type="transmembrane region" description="Helical" evidence="6">
    <location>
        <begin position="255"/>
        <end position="274"/>
    </location>
</feature>
<accession>A0A1R0H279</accession>
<proteinExistence type="predicted"/>
<keyword evidence="10" id="KW-1185">Reference proteome</keyword>
<feature type="domain" description="Cyclic nucleotide-binding" evidence="7">
    <location>
        <begin position="922"/>
        <end position="1040"/>
    </location>
</feature>
<feature type="transmembrane region" description="Helical" evidence="6">
    <location>
        <begin position="222"/>
        <end position="243"/>
    </location>
</feature>
<feature type="transmembrane region" description="Helical" evidence="6">
    <location>
        <begin position="604"/>
        <end position="624"/>
    </location>
</feature>
<dbReference type="InterPro" id="IPR002645">
    <property type="entry name" value="STAS_dom"/>
</dbReference>
<keyword evidence="3 6" id="KW-1133">Transmembrane helix</keyword>
<dbReference type="Gene3D" id="2.60.120.10">
    <property type="entry name" value="Jelly Rolls"/>
    <property type="match status" value="1"/>
</dbReference>
<feature type="transmembrane region" description="Helical" evidence="6">
    <location>
        <begin position="518"/>
        <end position="539"/>
    </location>
</feature>
<dbReference type="EMBL" id="LSSL01001002">
    <property type="protein sequence ID" value="OLY83220.1"/>
    <property type="molecule type" value="Genomic_DNA"/>
</dbReference>
<reference evidence="9 10" key="1">
    <citation type="journal article" date="2016" name="Mol. Biol. Evol.">
        <title>Genome-Wide Survey of Gut Fungi (Harpellales) Reveals the First Horizontally Transferred Ubiquitin Gene from a Mosquito Host.</title>
        <authorList>
            <person name="Wang Y."/>
            <person name="White M.M."/>
            <person name="Kvist S."/>
            <person name="Moncalvo J.M."/>
        </authorList>
    </citation>
    <scope>NUCLEOTIDE SEQUENCE [LARGE SCALE GENOMIC DNA]</scope>
    <source>
        <strain evidence="9 10">ALG-7-W6</strain>
    </source>
</reference>
<evidence type="ECO:0000256" key="4">
    <source>
        <dbReference type="ARBA" id="ARBA00023136"/>
    </source>
</evidence>
<gene>
    <name evidence="9" type="ORF">AYI68_g2647</name>
</gene>
<dbReference type="Gene3D" id="3.30.750.24">
    <property type="entry name" value="STAS domain"/>
    <property type="match status" value="1"/>
</dbReference>
<dbReference type="PANTHER" id="PTHR43310">
    <property type="entry name" value="SULFATE TRANSPORTER YBAR-RELATED"/>
    <property type="match status" value="1"/>
</dbReference>
<feature type="transmembrane region" description="Helical" evidence="6">
    <location>
        <begin position="352"/>
        <end position="374"/>
    </location>
</feature>
<dbReference type="InterPro" id="IPR052706">
    <property type="entry name" value="Membrane-Transporter-like"/>
</dbReference>
<evidence type="ECO:0000256" key="5">
    <source>
        <dbReference type="SAM" id="MobiDB-lite"/>
    </source>
</evidence>
<dbReference type="PROSITE" id="PS50801">
    <property type="entry name" value="STAS"/>
    <property type="match status" value="1"/>
</dbReference>
<dbReference type="Proteomes" id="UP000187455">
    <property type="component" value="Unassembled WGS sequence"/>
</dbReference>
<dbReference type="CDD" id="cd07042">
    <property type="entry name" value="STAS_SulP_like_sulfate_transporter"/>
    <property type="match status" value="1"/>
</dbReference>
<evidence type="ECO:0000259" key="8">
    <source>
        <dbReference type="PROSITE" id="PS50801"/>
    </source>
</evidence>
<evidence type="ECO:0000256" key="2">
    <source>
        <dbReference type="ARBA" id="ARBA00022692"/>
    </source>
</evidence>
<name>A0A1R0H279_9FUNG</name>
<sequence length="1071" mass="120411">MSMRNRASIWSMSKDELNDDIFSTSYNLQMRKQSALGFTLSSAPESNPQGYTESDSSVRSRSMFLSNLALLGNDSVDSAPTSSNYNALTSNSHISTSPGNLKPNNGILSSLLSQNHDFREMPELYASEDDDFLASKKLSEDAKLLDNYISSEYRRRSNNPQSSSNNPNPSLDSHTLYNSISPSFENQSPNVYEDFNNKNHPFDKLRRRSAAFLNVMQWPIQYIPAVFLGLIFNLLDGISYGLITFPLSIPVYQNMGPVGLSMFFVSTIICQLVLSSGLSAFRGANGLMMVEVIPFLYQICDIILKTVGTDNHDRVIATTLVSYALSSIMTGVVFLLLGALKIGKFVDFFPRHILVGCIGGVGYFLTQTGFEVMAGIPFQFNWPTLISYFQPHKVALWGSALSSSLILRVLNRYIKSPMLIPAFCVFIPVVFYVIVFFFHLSLENLRSQGWVFAVPDSGVSFYHYLTLFDFRNTDWLAVWRTVPTMIGLSFFGILHVPINVPALSVSIGMNKLDTDRELFAHGISNFVSGILGSFQNYLVYSNSVLFYKSGGDSRLAGFMLAAATFGILLSGPSILGYIPTLVVGMLIFHLGIELMKEALYDTWDMVNSIEYFTICMIVATMALVGFNEGILLGIILACLFFILLYSNRSVIWKSCNGLSARSTVRRLYKQKLFLDQVVQQIQLLRLQGFMFFGTINFVEDSILSLLKQRQWEQNPIRFLIIDFMFVTGMDFSAAEAFIRLKRILKEKKIHLVICGVVPQSEIAKALIASGVWSPVSRNTIDTQTGFRTVDSSEISYVHTFSTCNSALEWCENYLLEYYVAFTELESNKNSLPPRSDKLIIKSAISRNANVFDENMYSSSPRLNMLSKASKTVMDPPSGQEKYDHQLSPYVNLPQNMHPAIPLLARALQQDEEVPPIEMFMFLVPFITEMKLPAGKYLWHENTKPKGLYLVRSGVLTASISSSSKNNTSAGNCETNDVFFPDINNENILANEHEEGKYESIIAGTLFGELSLFTGRNYNNNVFAEIDVDLFFLSSENFEFLCESEPKRILQFVRKVLVYTDQYMSSMSSFCY</sequence>
<comment type="caution">
    <text evidence="9">The sequence shown here is derived from an EMBL/GenBank/DDBJ whole genome shotgun (WGS) entry which is preliminary data.</text>
</comment>
<evidence type="ECO:0000256" key="6">
    <source>
        <dbReference type="SAM" id="Phobius"/>
    </source>
</evidence>
<feature type="transmembrane region" description="Helical" evidence="6">
    <location>
        <begin position="551"/>
        <end position="568"/>
    </location>
</feature>
<dbReference type="STRING" id="133383.A0A1R0H279"/>
<dbReference type="SUPFAM" id="SSF52091">
    <property type="entry name" value="SpoIIaa-like"/>
    <property type="match status" value="1"/>
</dbReference>
<dbReference type="PROSITE" id="PS50042">
    <property type="entry name" value="CNMP_BINDING_3"/>
    <property type="match status" value="1"/>
</dbReference>
<evidence type="ECO:0000313" key="9">
    <source>
        <dbReference type="EMBL" id="OLY83220.1"/>
    </source>
</evidence>
<protein>
    <recommendedName>
        <fullName evidence="11">Sulfate transporter</fullName>
    </recommendedName>
</protein>
<feature type="transmembrane region" description="Helical" evidence="6">
    <location>
        <begin position="286"/>
        <end position="304"/>
    </location>
</feature>
<evidence type="ECO:0000313" key="10">
    <source>
        <dbReference type="Proteomes" id="UP000187455"/>
    </source>
</evidence>
<feature type="transmembrane region" description="Helical" evidence="6">
    <location>
        <begin position="418"/>
        <end position="442"/>
    </location>
</feature>
<organism evidence="9 10">
    <name type="scientific">Smittium mucronatum</name>
    <dbReference type="NCBI Taxonomy" id="133383"/>
    <lineage>
        <taxon>Eukaryota</taxon>
        <taxon>Fungi</taxon>
        <taxon>Fungi incertae sedis</taxon>
        <taxon>Zoopagomycota</taxon>
        <taxon>Kickxellomycotina</taxon>
        <taxon>Harpellomycetes</taxon>
        <taxon>Harpellales</taxon>
        <taxon>Legeriomycetaceae</taxon>
        <taxon>Smittium</taxon>
    </lineage>
</organism>